<keyword evidence="1" id="KW-1133">Transmembrane helix</keyword>
<dbReference type="EMBL" id="VFQE01000001">
    <property type="protein sequence ID" value="TQN41877.1"/>
    <property type="molecule type" value="Genomic_DNA"/>
</dbReference>
<reference evidence="2 3" key="1">
    <citation type="submission" date="2019-06" db="EMBL/GenBank/DDBJ databases">
        <title>Sequencing the genomes of 1000 actinobacteria strains.</title>
        <authorList>
            <person name="Klenk H.-P."/>
        </authorList>
    </citation>
    <scope>NUCLEOTIDE SEQUENCE [LARGE SCALE GENOMIC DNA]</scope>
    <source>
        <strain evidence="2 3">DSM 46837</strain>
    </source>
</reference>
<gene>
    <name evidence="2" type="ORF">FHU33_1262</name>
</gene>
<keyword evidence="3" id="KW-1185">Reference proteome</keyword>
<feature type="transmembrane region" description="Helical" evidence="1">
    <location>
        <begin position="21"/>
        <end position="43"/>
    </location>
</feature>
<dbReference type="AlphaFoldDB" id="A0A543PCV9"/>
<comment type="caution">
    <text evidence="2">The sequence shown here is derived from an EMBL/GenBank/DDBJ whole genome shotgun (WGS) entry which is preliminary data.</text>
</comment>
<evidence type="ECO:0008006" key="4">
    <source>
        <dbReference type="Google" id="ProtNLM"/>
    </source>
</evidence>
<proteinExistence type="predicted"/>
<name>A0A543PCV9_9ACTN</name>
<evidence type="ECO:0000256" key="1">
    <source>
        <dbReference type="SAM" id="Phobius"/>
    </source>
</evidence>
<organism evidence="2 3">
    <name type="scientific">Blastococcus colisei</name>
    <dbReference type="NCBI Taxonomy" id="1564162"/>
    <lineage>
        <taxon>Bacteria</taxon>
        <taxon>Bacillati</taxon>
        <taxon>Actinomycetota</taxon>
        <taxon>Actinomycetes</taxon>
        <taxon>Geodermatophilales</taxon>
        <taxon>Geodermatophilaceae</taxon>
        <taxon>Blastococcus</taxon>
    </lineage>
</organism>
<feature type="transmembrane region" description="Helical" evidence="1">
    <location>
        <begin position="108"/>
        <end position="126"/>
    </location>
</feature>
<dbReference type="Proteomes" id="UP000319865">
    <property type="component" value="Unassembled WGS sequence"/>
</dbReference>
<feature type="transmembrane region" description="Helical" evidence="1">
    <location>
        <begin position="55"/>
        <end position="75"/>
    </location>
</feature>
<dbReference type="OrthoDB" id="5194988at2"/>
<protein>
    <recommendedName>
        <fullName evidence="4">DoxX-like protein</fullName>
    </recommendedName>
</protein>
<keyword evidence="1" id="KW-0812">Transmembrane</keyword>
<sequence length="129" mass="13904">MTTTAVRPPIRRDAVLHGTRVLLALFGAVKLYGTAYFTFFATAEQGGDPQGGVDWSVAAWSTALAVAYLVGAARLGRDRRVIRWLGGVLLVDLVFGLVKLTAYDEVEALGFMAVDLVILGLLAVIARRR</sequence>
<accession>A0A543PCV9</accession>
<keyword evidence="1" id="KW-0472">Membrane</keyword>
<dbReference type="RefSeq" id="WP_142024567.1">
    <property type="nucleotide sequence ID" value="NZ_VFQE01000001.1"/>
</dbReference>
<evidence type="ECO:0000313" key="3">
    <source>
        <dbReference type="Proteomes" id="UP000319865"/>
    </source>
</evidence>
<feature type="transmembrane region" description="Helical" evidence="1">
    <location>
        <begin position="82"/>
        <end position="102"/>
    </location>
</feature>
<evidence type="ECO:0000313" key="2">
    <source>
        <dbReference type="EMBL" id="TQN41877.1"/>
    </source>
</evidence>